<dbReference type="KEGG" id="salw:CP975_22755"/>
<dbReference type="PANTHER" id="PTHR42943">
    <property type="entry name" value="GLUTATHIONE S-TRANSFERASE KAPPA"/>
    <property type="match status" value="1"/>
</dbReference>
<keyword evidence="5" id="KW-1185">Reference proteome</keyword>
<sequence>MARKPPRWYFSLRSPYSWFAYRDLMDRYPDVADAIEWIPFWEPDSRTQALLDKDGVQLPIVDMSRAKNFYILQDARRLAEARGLAVTWPVDREPNWEIAHLGYLVAEDAGLGREYVALAYRARWQQSRDITDRAVIAEIAAELGLDPALVADASDDPELRRRGAEALTRSYKDGLFGVPFFIHGHDKFFGADRLRAYVAKVRGEEPGPDTYLTWLDEAGLEPEPIRAGGDAGHAGGCG</sequence>
<dbReference type="Gene3D" id="3.40.30.10">
    <property type="entry name" value="Glutaredoxin"/>
    <property type="match status" value="1"/>
</dbReference>
<dbReference type="EC" id="5.99.1.4" evidence="1"/>
<feature type="active site" description="Nucleophile" evidence="2">
    <location>
        <position position="14"/>
    </location>
</feature>
<dbReference type="Pfam" id="PF01323">
    <property type="entry name" value="DSBA"/>
    <property type="match status" value="1"/>
</dbReference>
<dbReference type="EMBL" id="CP023695">
    <property type="protein sequence ID" value="QEV19961.1"/>
    <property type="molecule type" value="Genomic_DNA"/>
</dbReference>
<dbReference type="InterPro" id="IPR001853">
    <property type="entry name" value="DSBA-like_thioredoxin_dom"/>
</dbReference>
<organism evidence="4 5">
    <name type="scientific">Streptomyces alboniger</name>
    <dbReference type="NCBI Taxonomy" id="132473"/>
    <lineage>
        <taxon>Bacteria</taxon>
        <taxon>Bacillati</taxon>
        <taxon>Actinomycetota</taxon>
        <taxon>Actinomycetes</taxon>
        <taxon>Kitasatosporales</taxon>
        <taxon>Streptomycetaceae</taxon>
        <taxon>Streptomyces</taxon>
        <taxon>Streptomyces aurantiacus group</taxon>
    </lineage>
</organism>
<evidence type="ECO:0000313" key="4">
    <source>
        <dbReference type="EMBL" id="QEV19961.1"/>
    </source>
</evidence>
<accession>A0A5J6HNE6</accession>
<dbReference type="InterPro" id="IPR051924">
    <property type="entry name" value="GST_Kappa/NadH"/>
</dbReference>
<gene>
    <name evidence="4" type="ORF">CP975_22755</name>
</gene>
<protein>
    <recommendedName>
        <fullName evidence="1">2-hydroxychromene-2-carboxylate isomerase</fullName>
        <ecNumber evidence="1">5.99.1.4</ecNumber>
    </recommendedName>
</protein>
<dbReference type="PIRSF" id="PIRSF006386">
    <property type="entry name" value="HCCAis_GSTk"/>
    <property type="match status" value="1"/>
</dbReference>
<dbReference type="GO" id="GO:0016491">
    <property type="term" value="F:oxidoreductase activity"/>
    <property type="evidence" value="ECO:0007669"/>
    <property type="project" value="InterPro"/>
</dbReference>
<comment type="catalytic activity">
    <reaction evidence="1">
        <text>2-hydroxychromene-2-carboxylate = (3E)-4-(2-hydroxyphenyl)-2-oxobut-3-enoate</text>
        <dbReference type="Rhea" id="RHEA:27401"/>
        <dbReference type="ChEBI" id="CHEBI:59350"/>
        <dbReference type="ChEBI" id="CHEBI:59353"/>
        <dbReference type="EC" id="5.99.1.4"/>
    </reaction>
</comment>
<dbReference type="OrthoDB" id="5244108at2"/>
<dbReference type="InterPro" id="IPR014440">
    <property type="entry name" value="HCCAis_GSTk"/>
</dbReference>
<dbReference type="Proteomes" id="UP000326553">
    <property type="component" value="Chromosome"/>
</dbReference>
<keyword evidence="1 4" id="KW-0413">Isomerase</keyword>
<evidence type="ECO:0000256" key="2">
    <source>
        <dbReference type="PIRSR" id="PIRSR006386-1"/>
    </source>
</evidence>
<name>A0A5J6HNE6_STRAD</name>
<dbReference type="SUPFAM" id="SSF52833">
    <property type="entry name" value="Thioredoxin-like"/>
    <property type="match status" value="1"/>
</dbReference>
<proteinExistence type="inferred from homology"/>
<dbReference type="PANTHER" id="PTHR42943:SF2">
    <property type="entry name" value="GLUTATHIONE S-TRANSFERASE KAPPA 1"/>
    <property type="match status" value="1"/>
</dbReference>
<dbReference type="AlphaFoldDB" id="A0A5J6HNE6"/>
<evidence type="ECO:0000256" key="1">
    <source>
        <dbReference type="PIRNR" id="PIRNR006386"/>
    </source>
</evidence>
<reference evidence="4 5" key="1">
    <citation type="submission" date="2017-09" db="EMBL/GenBank/DDBJ databases">
        <authorList>
            <person name="Lee N."/>
            <person name="Cho B.-K."/>
        </authorList>
    </citation>
    <scope>NUCLEOTIDE SEQUENCE [LARGE SCALE GENOMIC DNA]</scope>
    <source>
        <strain evidence="4 5">ATCC 12461</strain>
    </source>
</reference>
<comment type="similarity">
    <text evidence="1">Belongs to the GST superfamily. NadH family.</text>
</comment>
<dbReference type="RefSeq" id="WP_055528876.1">
    <property type="nucleotide sequence ID" value="NZ_CP023695.1"/>
</dbReference>
<evidence type="ECO:0000313" key="5">
    <source>
        <dbReference type="Proteomes" id="UP000326553"/>
    </source>
</evidence>
<evidence type="ECO:0000259" key="3">
    <source>
        <dbReference type="Pfam" id="PF01323"/>
    </source>
</evidence>
<dbReference type="InterPro" id="IPR036249">
    <property type="entry name" value="Thioredoxin-like_sf"/>
</dbReference>
<feature type="domain" description="DSBA-like thioredoxin" evidence="3">
    <location>
        <begin position="9"/>
        <end position="197"/>
    </location>
</feature>
<dbReference type="GO" id="GO:0018845">
    <property type="term" value="F:2-hydroxychromene-2-carboxylate isomerase activity"/>
    <property type="evidence" value="ECO:0007669"/>
    <property type="project" value="UniProtKB-UniRule"/>
</dbReference>